<dbReference type="Proteomes" id="UP000789706">
    <property type="component" value="Unassembled WGS sequence"/>
</dbReference>
<evidence type="ECO:0000259" key="1">
    <source>
        <dbReference type="SMART" id="SM00507"/>
    </source>
</evidence>
<organism evidence="2 3">
    <name type="scientific">Diversispora eburnea</name>
    <dbReference type="NCBI Taxonomy" id="1213867"/>
    <lineage>
        <taxon>Eukaryota</taxon>
        <taxon>Fungi</taxon>
        <taxon>Fungi incertae sedis</taxon>
        <taxon>Mucoromycota</taxon>
        <taxon>Glomeromycotina</taxon>
        <taxon>Glomeromycetes</taxon>
        <taxon>Diversisporales</taxon>
        <taxon>Diversisporaceae</taxon>
        <taxon>Diversispora</taxon>
    </lineage>
</organism>
<evidence type="ECO:0000313" key="3">
    <source>
        <dbReference type="Proteomes" id="UP000789706"/>
    </source>
</evidence>
<dbReference type="OrthoDB" id="2417035at2759"/>
<dbReference type="SUPFAM" id="SSF64496">
    <property type="entry name" value="DNA-binding domain of intron-encoded endonucleases"/>
    <property type="match status" value="1"/>
</dbReference>
<proteinExistence type="predicted"/>
<dbReference type="EMBL" id="CAJVPK010008537">
    <property type="protein sequence ID" value="CAG8661504.1"/>
    <property type="molecule type" value="Genomic_DNA"/>
</dbReference>
<dbReference type="AlphaFoldDB" id="A0A9N9HAT9"/>
<feature type="non-terminal residue" evidence="2">
    <location>
        <position position="1"/>
    </location>
</feature>
<comment type="caution">
    <text evidence="2">The sequence shown here is derived from an EMBL/GenBank/DDBJ whole genome shotgun (WGS) entry which is preliminary data.</text>
</comment>
<gene>
    <name evidence="2" type="ORF">DEBURN_LOCUS11773</name>
</gene>
<dbReference type="Pfam" id="PF13392">
    <property type="entry name" value="HNH_3"/>
    <property type="match status" value="1"/>
</dbReference>
<name>A0A9N9HAT9_9GLOM</name>
<dbReference type="Gene3D" id="3.90.75.20">
    <property type="match status" value="1"/>
</dbReference>
<sequence>SLYAGYYRIGRVHKHHVHRLVALAFCPKEEGKEYVNHIDGDSTNNRASNLEWCTQKENSQHAMRLRLRANQHAVRQIFADGTFQEFTSLAEAQRATKINSQGISLVCQGIQNHVGGYRWEYMKQ</sequence>
<reference evidence="2" key="1">
    <citation type="submission" date="2021-06" db="EMBL/GenBank/DDBJ databases">
        <authorList>
            <person name="Kallberg Y."/>
            <person name="Tangrot J."/>
            <person name="Rosling A."/>
        </authorList>
    </citation>
    <scope>NUCLEOTIDE SEQUENCE</scope>
    <source>
        <strain evidence="2">AZ414A</strain>
    </source>
</reference>
<dbReference type="SUPFAM" id="SSF54060">
    <property type="entry name" value="His-Me finger endonucleases"/>
    <property type="match status" value="1"/>
</dbReference>
<dbReference type="InterPro" id="IPR003615">
    <property type="entry name" value="HNH_nuc"/>
</dbReference>
<feature type="domain" description="HNH nuclease" evidence="1">
    <location>
        <begin position="11"/>
        <end position="59"/>
    </location>
</feature>
<accession>A0A9N9HAT9</accession>
<keyword evidence="3" id="KW-1185">Reference proteome</keyword>
<evidence type="ECO:0000313" key="2">
    <source>
        <dbReference type="EMBL" id="CAG8661504.1"/>
    </source>
</evidence>
<dbReference type="InterPro" id="IPR044925">
    <property type="entry name" value="His-Me_finger_sf"/>
</dbReference>
<protein>
    <submittedName>
        <fullName evidence="2">3748_t:CDS:1</fullName>
    </submittedName>
</protein>
<dbReference type="SMART" id="SM00507">
    <property type="entry name" value="HNHc"/>
    <property type="match status" value="1"/>
</dbReference>